<sequence length="694" mass="75771">MTSLACTSRSLIFNERQGRKGKGKDTGQSYSSGKLPIERLCQLVDGMSLLDAQGLELAFHRVEKNALEHEPGEDQALSPFQQKRNLVETGLQSLLPQSVSHELARRGGRSPTSASAQLLAYGATNNFTGLEDLVSPVMIFDYLRPKLVDISDSFGTLVIRHTPFEAIPSVGPLLETQVRRAVEKGDHQAVGALLNRSDATIDVNSQVMLYEGRQLTAIELAARLQHLALTRTLVHLGTDVNKTYDKAYCSEGPRKIALDEGAYLKKYGFGRGALECALYNGRPPLAVSADLVATLLDAGSKTRGPVLQTLLAGGSVAIGYLLLSRCSSADFEGWLTFGAVHEASYHLSESDVCNLVRRLHTNAMNLDALMPRQRDKSERPTVWKIDRFPPSLIDIAIKRGHHNVVTCWYEFGASLTQTPMTVAILSRDSDIFTVVCELTLDNPRRQRVSADHENEVSGPEWPKLKGWSYSDHYRASPFSEALIADRFAHLASCPVDMRNEHEVCVAIAAAAQVDDTRLWQSLLKYIHDDRRGGVLDYALIKAVEKDDTLTALALLQAGASVHFMASSAALGHSGSLDRGLGPPHSLVMAVHPQTKVLVHALLDHNAADGLLFDESNIPVAEAATPGDTFMMQDLIFAGCLTGSGLEHAVKHRNDIFCRAHHDASTTSLLLPDPPRCTALPAQHWLPQDATVISI</sequence>
<organism evidence="1 2">
    <name type="scientific">Passalora fulva</name>
    <name type="common">Tomato leaf mold</name>
    <name type="synonym">Cladosporium fulvum</name>
    <dbReference type="NCBI Taxonomy" id="5499"/>
    <lineage>
        <taxon>Eukaryota</taxon>
        <taxon>Fungi</taxon>
        <taxon>Dikarya</taxon>
        <taxon>Ascomycota</taxon>
        <taxon>Pezizomycotina</taxon>
        <taxon>Dothideomycetes</taxon>
        <taxon>Dothideomycetidae</taxon>
        <taxon>Mycosphaerellales</taxon>
        <taxon>Mycosphaerellaceae</taxon>
        <taxon>Fulvia</taxon>
    </lineage>
</organism>
<dbReference type="EMBL" id="CP090167">
    <property type="protein sequence ID" value="UJO17272.1"/>
    <property type="molecule type" value="Genomic_DNA"/>
</dbReference>
<dbReference type="Proteomes" id="UP000756132">
    <property type="component" value="Chromosome 5"/>
</dbReference>
<dbReference type="InterPro" id="IPR036770">
    <property type="entry name" value="Ankyrin_rpt-contain_sf"/>
</dbReference>
<dbReference type="GeneID" id="71986438"/>
<dbReference type="SUPFAM" id="SSF48403">
    <property type="entry name" value="Ankyrin repeat"/>
    <property type="match status" value="1"/>
</dbReference>
<keyword evidence="2" id="KW-1185">Reference proteome</keyword>
<evidence type="ECO:0000313" key="1">
    <source>
        <dbReference type="EMBL" id="UJO17272.1"/>
    </source>
</evidence>
<evidence type="ECO:0000313" key="2">
    <source>
        <dbReference type="Proteomes" id="UP000756132"/>
    </source>
</evidence>
<dbReference type="AlphaFoldDB" id="A0A9Q8LGZ2"/>
<reference evidence="1" key="1">
    <citation type="submission" date="2021-12" db="EMBL/GenBank/DDBJ databases">
        <authorList>
            <person name="Zaccaron A."/>
            <person name="Stergiopoulos I."/>
        </authorList>
    </citation>
    <scope>NUCLEOTIDE SEQUENCE</scope>
    <source>
        <strain evidence="1">Race5_Kim</strain>
    </source>
</reference>
<accession>A0A9Q8LGZ2</accession>
<proteinExistence type="predicted"/>
<gene>
    <name evidence="1" type="ORF">CLAFUR5_06560</name>
</gene>
<dbReference type="KEGG" id="ffu:CLAFUR5_06560"/>
<dbReference type="Gene3D" id="1.25.40.20">
    <property type="entry name" value="Ankyrin repeat-containing domain"/>
    <property type="match status" value="1"/>
</dbReference>
<dbReference type="OrthoDB" id="194358at2759"/>
<protein>
    <submittedName>
        <fullName evidence="1">Uncharacterized protein</fullName>
    </submittedName>
</protein>
<reference evidence="1" key="2">
    <citation type="journal article" date="2022" name="Microb. Genom.">
        <title>A chromosome-scale genome assembly of the tomato pathogen Cladosporium fulvum reveals a compartmentalized genome architecture and the presence of a dispensable chromosome.</title>
        <authorList>
            <person name="Zaccaron A.Z."/>
            <person name="Chen L.H."/>
            <person name="Samaras A."/>
            <person name="Stergiopoulos I."/>
        </authorList>
    </citation>
    <scope>NUCLEOTIDE SEQUENCE</scope>
    <source>
        <strain evidence="1">Race5_Kim</strain>
    </source>
</reference>
<name>A0A9Q8LGZ2_PASFU</name>
<dbReference type="RefSeq" id="XP_047761638.1">
    <property type="nucleotide sequence ID" value="XM_047905708.1"/>
</dbReference>